<dbReference type="Proteomes" id="UP000557772">
    <property type="component" value="Unassembled WGS sequence"/>
</dbReference>
<evidence type="ECO:0000313" key="4">
    <source>
        <dbReference type="Proteomes" id="UP000557772"/>
    </source>
</evidence>
<name>A0A849AB17_9MICO</name>
<keyword evidence="1" id="KW-1133">Transmembrane helix</keyword>
<reference evidence="3 4" key="1">
    <citation type="submission" date="2020-05" db="EMBL/GenBank/DDBJ databases">
        <title>Flexivirga sp. ID2601S isolated from air conditioner.</title>
        <authorList>
            <person name="Kim D.H."/>
        </authorList>
    </citation>
    <scope>NUCLEOTIDE SEQUENCE [LARGE SCALE GENOMIC DNA]</scope>
    <source>
        <strain evidence="3 4">ID2601S</strain>
    </source>
</reference>
<proteinExistence type="predicted"/>
<dbReference type="AlphaFoldDB" id="A0A849AB17"/>
<keyword evidence="4" id="KW-1185">Reference proteome</keyword>
<dbReference type="EMBL" id="JABENB010000001">
    <property type="protein sequence ID" value="NNG38114.1"/>
    <property type="molecule type" value="Genomic_DNA"/>
</dbReference>
<organism evidence="3 4">
    <name type="scientific">Flexivirga aerilata</name>
    <dbReference type="NCBI Taxonomy" id="1656889"/>
    <lineage>
        <taxon>Bacteria</taxon>
        <taxon>Bacillati</taxon>
        <taxon>Actinomycetota</taxon>
        <taxon>Actinomycetes</taxon>
        <taxon>Micrococcales</taxon>
        <taxon>Dermacoccaceae</taxon>
        <taxon>Flexivirga</taxon>
    </lineage>
</organism>
<sequence>MSYVRDNGLARARKRRQRRSIAIVIVAAVLVTVGFVYAIAYMNRSKPVDPTAASCVLPTSQAPAQASFVLNVYNASTDTGRAKTSGAAMKSQGFNVGVISNDPYKLSLKGIGQIRFGPKGKSNAEEFVSKMLPGAELMQDGRTDDSVDLVLGNQAPTIPSQAASPVSLPPGC</sequence>
<feature type="domain" description="LytR/CpsA/Psr regulator C-terminal" evidence="2">
    <location>
        <begin position="70"/>
        <end position="153"/>
    </location>
</feature>
<comment type="caution">
    <text evidence="3">The sequence shown here is derived from an EMBL/GenBank/DDBJ whole genome shotgun (WGS) entry which is preliminary data.</text>
</comment>
<gene>
    <name evidence="3" type="ORF">HJ588_02350</name>
</gene>
<evidence type="ECO:0000259" key="2">
    <source>
        <dbReference type="Pfam" id="PF13399"/>
    </source>
</evidence>
<dbReference type="InterPro" id="IPR027381">
    <property type="entry name" value="LytR/CpsA/Psr_C"/>
</dbReference>
<evidence type="ECO:0000313" key="3">
    <source>
        <dbReference type="EMBL" id="NNG38114.1"/>
    </source>
</evidence>
<dbReference type="Gene3D" id="3.30.70.2390">
    <property type="match status" value="1"/>
</dbReference>
<dbReference type="RefSeq" id="WP_171151581.1">
    <property type="nucleotide sequence ID" value="NZ_JABENB010000001.1"/>
</dbReference>
<dbReference type="Pfam" id="PF13399">
    <property type="entry name" value="LytR_C"/>
    <property type="match status" value="1"/>
</dbReference>
<keyword evidence="1" id="KW-0812">Transmembrane</keyword>
<evidence type="ECO:0000256" key="1">
    <source>
        <dbReference type="SAM" id="Phobius"/>
    </source>
</evidence>
<protein>
    <submittedName>
        <fullName evidence="3">LytR C-terminal domain-containing protein</fullName>
    </submittedName>
</protein>
<accession>A0A849AB17</accession>
<keyword evidence="1" id="KW-0472">Membrane</keyword>
<feature type="transmembrane region" description="Helical" evidence="1">
    <location>
        <begin position="21"/>
        <end position="42"/>
    </location>
</feature>